<dbReference type="InParanoid" id="A0A0C3JG29"/>
<reference evidence="2 3" key="1">
    <citation type="submission" date="2014-04" db="EMBL/GenBank/DDBJ databases">
        <authorList>
            <consortium name="DOE Joint Genome Institute"/>
            <person name="Kuo A."/>
            <person name="Kohler A."/>
            <person name="Costa M.D."/>
            <person name="Nagy L.G."/>
            <person name="Floudas D."/>
            <person name="Copeland A."/>
            <person name="Barry K.W."/>
            <person name="Cichocki N."/>
            <person name="Veneault-Fourrey C."/>
            <person name="LaButti K."/>
            <person name="Lindquist E.A."/>
            <person name="Lipzen A."/>
            <person name="Lundell T."/>
            <person name="Morin E."/>
            <person name="Murat C."/>
            <person name="Sun H."/>
            <person name="Tunlid A."/>
            <person name="Henrissat B."/>
            <person name="Grigoriev I.V."/>
            <person name="Hibbett D.S."/>
            <person name="Martin F."/>
            <person name="Nordberg H.P."/>
            <person name="Cantor M.N."/>
            <person name="Hua S.X."/>
        </authorList>
    </citation>
    <scope>NUCLEOTIDE SEQUENCE [LARGE SCALE GENOMIC DNA]</scope>
    <source>
        <strain evidence="2 3">Marx 270</strain>
    </source>
</reference>
<dbReference type="EMBL" id="KN832043">
    <property type="protein sequence ID" value="KIN96586.1"/>
    <property type="molecule type" value="Genomic_DNA"/>
</dbReference>
<gene>
    <name evidence="2" type="ORF">M404DRAFT_1006609</name>
</gene>
<sequence>MTSQLTCEVDDESDSSVHTSTKSGNACCTVGRLLCSYTRIVHTTYLFSVWMKKSGWSLGADIVMDETTPRLCV</sequence>
<organism evidence="2 3">
    <name type="scientific">Pisolithus tinctorius Marx 270</name>
    <dbReference type="NCBI Taxonomy" id="870435"/>
    <lineage>
        <taxon>Eukaryota</taxon>
        <taxon>Fungi</taxon>
        <taxon>Dikarya</taxon>
        <taxon>Basidiomycota</taxon>
        <taxon>Agaricomycotina</taxon>
        <taxon>Agaricomycetes</taxon>
        <taxon>Agaricomycetidae</taxon>
        <taxon>Boletales</taxon>
        <taxon>Sclerodermatineae</taxon>
        <taxon>Pisolithaceae</taxon>
        <taxon>Pisolithus</taxon>
    </lineage>
</organism>
<dbReference type="AlphaFoldDB" id="A0A0C3JG29"/>
<protein>
    <submittedName>
        <fullName evidence="2">Uncharacterized protein</fullName>
    </submittedName>
</protein>
<dbReference type="HOGENOM" id="CLU_2705817_0_0_1"/>
<evidence type="ECO:0000313" key="3">
    <source>
        <dbReference type="Proteomes" id="UP000054217"/>
    </source>
</evidence>
<evidence type="ECO:0000256" key="1">
    <source>
        <dbReference type="SAM" id="MobiDB-lite"/>
    </source>
</evidence>
<reference evidence="3" key="2">
    <citation type="submission" date="2015-01" db="EMBL/GenBank/DDBJ databases">
        <title>Evolutionary Origins and Diversification of the Mycorrhizal Mutualists.</title>
        <authorList>
            <consortium name="DOE Joint Genome Institute"/>
            <consortium name="Mycorrhizal Genomics Consortium"/>
            <person name="Kohler A."/>
            <person name="Kuo A."/>
            <person name="Nagy L.G."/>
            <person name="Floudas D."/>
            <person name="Copeland A."/>
            <person name="Barry K.W."/>
            <person name="Cichocki N."/>
            <person name="Veneault-Fourrey C."/>
            <person name="LaButti K."/>
            <person name="Lindquist E.A."/>
            <person name="Lipzen A."/>
            <person name="Lundell T."/>
            <person name="Morin E."/>
            <person name="Murat C."/>
            <person name="Riley R."/>
            <person name="Ohm R."/>
            <person name="Sun H."/>
            <person name="Tunlid A."/>
            <person name="Henrissat B."/>
            <person name="Grigoriev I.V."/>
            <person name="Hibbett D.S."/>
            <person name="Martin F."/>
        </authorList>
    </citation>
    <scope>NUCLEOTIDE SEQUENCE [LARGE SCALE GENOMIC DNA]</scope>
    <source>
        <strain evidence="3">Marx 270</strain>
    </source>
</reference>
<keyword evidence="3" id="KW-1185">Reference proteome</keyword>
<proteinExistence type="predicted"/>
<evidence type="ECO:0000313" key="2">
    <source>
        <dbReference type="EMBL" id="KIN96586.1"/>
    </source>
</evidence>
<name>A0A0C3JG29_PISTI</name>
<accession>A0A0C3JG29</accession>
<dbReference type="Proteomes" id="UP000054217">
    <property type="component" value="Unassembled WGS sequence"/>
</dbReference>
<feature type="region of interest" description="Disordered" evidence="1">
    <location>
        <begin position="1"/>
        <end position="23"/>
    </location>
</feature>